<protein>
    <submittedName>
        <fullName evidence="1">Glycosyl transferase</fullName>
    </submittedName>
</protein>
<dbReference type="InterPro" id="IPR001173">
    <property type="entry name" value="Glyco_trans_2-like"/>
</dbReference>
<dbReference type="PANTHER" id="PTHR22916:SF3">
    <property type="entry name" value="UDP-GLCNAC:BETAGAL BETA-1,3-N-ACETYLGLUCOSAMINYLTRANSFERASE-LIKE PROTEIN 1"/>
    <property type="match status" value="1"/>
</dbReference>
<evidence type="ECO:0000313" key="2">
    <source>
        <dbReference type="Proteomes" id="UP000515561"/>
    </source>
</evidence>
<evidence type="ECO:0000313" key="1">
    <source>
        <dbReference type="EMBL" id="BCJ93374.1"/>
    </source>
</evidence>
<dbReference type="Proteomes" id="UP000515561">
    <property type="component" value="Chromosome"/>
</dbReference>
<dbReference type="GO" id="GO:0016758">
    <property type="term" value="F:hexosyltransferase activity"/>
    <property type="evidence" value="ECO:0007669"/>
    <property type="project" value="UniProtKB-ARBA"/>
</dbReference>
<gene>
    <name evidence="1" type="ORF">acsn021_09430</name>
</gene>
<keyword evidence="2" id="KW-1185">Reference proteome</keyword>
<dbReference type="AlphaFoldDB" id="A0A6S6QRZ3"/>
<organism evidence="1 2">
    <name type="scientific">Anaerocolumna cellulosilytica</name>
    <dbReference type="NCBI Taxonomy" id="433286"/>
    <lineage>
        <taxon>Bacteria</taxon>
        <taxon>Bacillati</taxon>
        <taxon>Bacillota</taxon>
        <taxon>Clostridia</taxon>
        <taxon>Lachnospirales</taxon>
        <taxon>Lachnospiraceae</taxon>
        <taxon>Anaerocolumna</taxon>
    </lineage>
</organism>
<dbReference type="Pfam" id="PF00535">
    <property type="entry name" value="Glycos_transf_2"/>
    <property type="match status" value="1"/>
</dbReference>
<dbReference type="PANTHER" id="PTHR22916">
    <property type="entry name" value="GLYCOSYLTRANSFERASE"/>
    <property type="match status" value="1"/>
</dbReference>
<dbReference type="InterPro" id="IPR029044">
    <property type="entry name" value="Nucleotide-diphossugar_trans"/>
</dbReference>
<name>A0A6S6QRZ3_9FIRM</name>
<accession>A0A6S6QRZ3</accession>
<dbReference type="SUPFAM" id="SSF53448">
    <property type="entry name" value="Nucleotide-diphospho-sugar transferases"/>
    <property type="match status" value="1"/>
</dbReference>
<dbReference type="KEGG" id="acel:acsn021_09430"/>
<sequence>MSGPEVSIIIPAYNSAKYINKAIYSALAQSIEKEIIIIDDNSQDDLVSKLKDYDFAKDTIKYIKNQVNVGVAEARNIGVDASTGKYIAFLDADDWWIDTKLKRQLELISLKKAAFSYTAREIFNDNGTSTGKIVCTKEEITYKSLLYHNCVACSSVLLKRDIALRYPMKSSDVHEDYLTWLRILKDGNSAYGLNEPLLCYRLSKNGKSRNKVKSAKMTFGVHRKLGRNCGEAFFYTASHLLHNIFR</sequence>
<dbReference type="Gene3D" id="3.90.550.10">
    <property type="entry name" value="Spore Coat Polysaccharide Biosynthesis Protein SpsA, Chain A"/>
    <property type="match status" value="1"/>
</dbReference>
<proteinExistence type="predicted"/>
<dbReference type="RefSeq" id="WP_184090464.1">
    <property type="nucleotide sequence ID" value="NZ_AP023367.1"/>
</dbReference>
<keyword evidence="1" id="KW-0808">Transferase</keyword>
<dbReference type="CDD" id="cd00761">
    <property type="entry name" value="Glyco_tranf_GTA_type"/>
    <property type="match status" value="1"/>
</dbReference>
<dbReference type="EMBL" id="AP023367">
    <property type="protein sequence ID" value="BCJ93374.1"/>
    <property type="molecule type" value="Genomic_DNA"/>
</dbReference>
<reference evidence="1 2" key="1">
    <citation type="journal article" date="2016" name="Int. J. Syst. Evol. Microbiol.">
        <title>Descriptions of Anaerotaenia torta gen. nov., sp. nov. and Anaerocolumna cellulosilytica gen. nov., sp. nov. isolated from a methanogenic reactor of cattle waste.</title>
        <authorList>
            <person name="Uek A."/>
            <person name="Ohtaki Y."/>
            <person name="Kaku N."/>
            <person name="Ueki K."/>
        </authorList>
    </citation>
    <scope>NUCLEOTIDE SEQUENCE [LARGE SCALE GENOMIC DNA]</scope>
    <source>
        <strain evidence="1 2">SN021</strain>
    </source>
</reference>